<reference evidence="1 2" key="1">
    <citation type="submission" date="2017-11" db="EMBL/GenBank/DDBJ databases">
        <title>Taxonomic description and genome sequences of Spirosoma HA7 sp. nov., isolated from pollen microhabitat of Corylus avellana.</title>
        <authorList>
            <person name="Ambika Manirajan B."/>
            <person name="Suarez C."/>
            <person name="Ratering S."/>
            <person name="Geissler-Plaum R."/>
            <person name="Cardinale M."/>
            <person name="Sylvia S."/>
        </authorList>
    </citation>
    <scope>NUCLEOTIDE SEQUENCE [LARGE SCALE GENOMIC DNA]</scope>
    <source>
        <strain evidence="1 2">HA7</strain>
    </source>
</reference>
<keyword evidence="2" id="KW-1185">Reference proteome</keyword>
<proteinExistence type="predicted"/>
<dbReference type="KEGG" id="spir:CWM47_33455"/>
<sequence>MNSFPQTIQSIYQALEQGKLVKVLVLLNADIVVHQASSLPYGGTFYGREGFITSLSGILATWEIYRKAPKIFLTDETNIAVLGEVQLKGKLADDLVLMPFVDHWTFHDEKVSQIRMFDWDTALLRKHLNLYEL</sequence>
<evidence type="ECO:0008006" key="3">
    <source>
        <dbReference type="Google" id="ProtNLM"/>
    </source>
</evidence>
<dbReference type="EMBL" id="CP025096">
    <property type="protein sequence ID" value="AUD06321.1"/>
    <property type="molecule type" value="Genomic_DNA"/>
</dbReference>
<dbReference type="Gene3D" id="3.10.450.50">
    <property type="match status" value="1"/>
</dbReference>
<dbReference type="RefSeq" id="WP_100992866.1">
    <property type="nucleotide sequence ID" value="NZ_CP025096.1"/>
</dbReference>
<dbReference type="InterPro" id="IPR032710">
    <property type="entry name" value="NTF2-like_dom_sf"/>
</dbReference>
<dbReference type="Proteomes" id="UP000232883">
    <property type="component" value="Chromosome"/>
</dbReference>
<name>A0A2K8Z8X2_9BACT</name>
<evidence type="ECO:0000313" key="1">
    <source>
        <dbReference type="EMBL" id="AUD06321.1"/>
    </source>
</evidence>
<dbReference type="OrthoDB" id="956787at2"/>
<protein>
    <recommendedName>
        <fullName evidence="3">SnoaL-like domain-containing protein</fullName>
    </recommendedName>
</protein>
<organism evidence="1 2">
    <name type="scientific">Spirosoma pollinicola</name>
    <dbReference type="NCBI Taxonomy" id="2057025"/>
    <lineage>
        <taxon>Bacteria</taxon>
        <taxon>Pseudomonadati</taxon>
        <taxon>Bacteroidota</taxon>
        <taxon>Cytophagia</taxon>
        <taxon>Cytophagales</taxon>
        <taxon>Cytophagaceae</taxon>
        <taxon>Spirosoma</taxon>
    </lineage>
</organism>
<dbReference type="PANTHER" id="PTHR41252:SF1">
    <property type="entry name" value="BLR2505 PROTEIN"/>
    <property type="match status" value="1"/>
</dbReference>
<dbReference type="PANTHER" id="PTHR41252">
    <property type="entry name" value="BLR2505 PROTEIN"/>
    <property type="match status" value="1"/>
</dbReference>
<dbReference type="AlphaFoldDB" id="A0A2K8Z8X2"/>
<dbReference type="SUPFAM" id="SSF54427">
    <property type="entry name" value="NTF2-like"/>
    <property type="match status" value="1"/>
</dbReference>
<gene>
    <name evidence="1" type="ORF">CWM47_33455</name>
</gene>
<evidence type="ECO:0000313" key="2">
    <source>
        <dbReference type="Proteomes" id="UP000232883"/>
    </source>
</evidence>
<accession>A0A2K8Z8X2</accession>